<protein>
    <recommendedName>
        <fullName evidence="2">CCHC-type domain-containing protein</fullName>
    </recommendedName>
</protein>
<dbReference type="SUPFAM" id="SSF57756">
    <property type="entry name" value="Retrovirus zinc finger-like domains"/>
    <property type="match status" value="1"/>
</dbReference>
<dbReference type="AlphaFoldDB" id="A0A0V1PQ92"/>
<dbReference type="Pfam" id="PF19259">
    <property type="entry name" value="Ty3_capsid"/>
    <property type="match status" value="1"/>
</dbReference>
<organism evidence="3 4">
    <name type="scientific">Debaryomyces fabryi</name>
    <dbReference type="NCBI Taxonomy" id="58627"/>
    <lineage>
        <taxon>Eukaryota</taxon>
        <taxon>Fungi</taxon>
        <taxon>Dikarya</taxon>
        <taxon>Ascomycota</taxon>
        <taxon>Saccharomycotina</taxon>
        <taxon>Pichiomycetes</taxon>
        <taxon>Debaryomycetaceae</taxon>
        <taxon>Debaryomyces</taxon>
    </lineage>
</organism>
<dbReference type="GeneID" id="26842830"/>
<evidence type="ECO:0000259" key="2">
    <source>
        <dbReference type="PROSITE" id="PS50158"/>
    </source>
</evidence>
<evidence type="ECO:0000256" key="1">
    <source>
        <dbReference type="PROSITE-ProRule" id="PRU00047"/>
    </source>
</evidence>
<name>A0A0V1PQ92_9ASCO</name>
<keyword evidence="1" id="KW-0862">Zinc</keyword>
<sequence length="162" mass="18830">MLIRSPGYMAELAAKLQNEKEKTKSDDELREKAGTRDIIGQEAVDRETRLFLTHATVLPYSGDKDPDRITYFISEIIRISKCLNLRDSQLITLSGRNMTGQAEEWFYDRRSSKEYMDETFQQFIHALEDRFVGCNDKQEQTEKLLCYNCLKEGHFASECPES</sequence>
<gene>
    <name evidence="3" type="ORF">AC631_05821</name>
</gene>
<accession>A0A0V1PQ92</accession>
<keyword evidence="1" id="KW-0863">Zinc-finger</keyword>
<proteinExistence type="predicted"/>
<dbReference type="RefSeq" id="XP_015464524.1">
    <property type="nucleotide sequence ID" value="XM_015614650.1"/>
</dbReference>
<dbReference type="GO" id="GO:0003676">
    <property type="term" value="F:nucleic acid binding"/>
    <property type="evidence" value="ECO:0007669"/>
    <property type="project" value="InterPro"/>
</dbReference>
<dbReference type="InterPro" id="IPR001878">
    <property type="entry name" value="Znf_CCHC"/>
</dbReference>
<dbReference type="SMART" id="SM00343">
    <property type="entry name" value="ZnF_C2HC"/>
    <property type="match status" value="1"/>
</dbReference>
<keyword evidence="4" id="KW-1185">Reference proteome</keyword>
<dbReference type="PROSITE" id="PS50158">
    <property type="entry name" value="ZF_CCHC"/>
    <property type="match status" value="1"/>
</dbReference>
<dbReference type="Pfam" id="PF00098">
    <property type="entry name" value="zf-CCHC"/>
    <property type="match status" value="1"/>
</dbReference>
<dbReference type="GO" id="GO:0008270">
    <property type="term" value="F:zinc ion binding"/>
    <property type="evidence" value="ECO:0007669"/>
    <property type="project" value="UniProtKB-KW"/>
</dbReference>
<dbReference type="InterPro" id="IPR045358">
    <property type="entry name" value="Ty3_capsid"/>
</dbReference>
<reference evidence="3 4" key="1">
    <citation type="submission" date="2015-11" db="EMBL/GenBank/DDBJ databases">
        <title>The genome of Debaryomyces fabryi.</title>
        <authorList>
            <person name="Tafer H."/>
            <person name="Lopandic K."/>
        </authorList>
    </citation>
    <scope>NUCLEOTIDE SEQUENCE [LARGE SCALE GENOMIC DNA]</scope>
    <source>
        <strain evidence="3 4">CBS 789</strain>
    </source>
</reference>
<dbReference type="InterPro" id="IPR036875">
    <property type="entry name" value="Znf_CCHC_sf"/>
</dbReference>
<keyword evidence="1" id="KW-0479">Metal-binding</keyword>
<evidence type="ECO:0000313" key="3">
    <source>
        <dbReference type="EMBL" id="KRZ98421.1"/>
    </source>
</evidence>
<dbReference type="Gene3D" id="4.10.60.10">
    <property type="entry name" value="Zinc finger, CCHC-type"/>
    <property type="match status" value="1"/>
</dbReference>
<evidence type="ECO:0000313" key="4">
    <source>
        <dbReference type="Proteomes" id="UP000054251"/>
    </source>
</evidence>
<feature type="domain" description="CCHC-type" evidence="2">
    <location>
        <begin position="146"/>
        <end position="161"/>
    </location>
</feature>
<comment type="caution">
    <text evidence="3">The sequence shown here is derived from an EMBL/GenBank/DDBJ whole genome shotgun (WGS) entry which is preliminary data.</text>
</comment>
<dbReference type="Proteomes" id="UP000054251">
    <property type="component" value="Unassembled WGS sequence"/>
</dbReference>
<dbReference type="EMBL" id="LMYN01000291">
    <property type="protein sequence ID" value="KRZ98421.1"/>
    <property type="molecule type" value="Genomic_DNA"/>
</dbReference>
<dbReference type="OrthoDB" id="10466568at2759"/>